<dbReference type="AlphaFoldDB" id="A0A1I6BRU6"/>
<dbReference type="STRING" id="1227077.SAMN04515668_5016"/>
<evidence type="ECO:0000259" key="1">
    <source>
        <dbReference type="Pfam" id="PF00535"/>
    </source>
</evidence>
<evidence type="ECO:0000313" key="2">
    <source>
        <dbReference type="EMBL" id="SFQ83645.1"/>
    </source>
</evidence>
<dbReference type="InterPro" id="IPR029044">
    <property type="entry name" value="Nucleotide-diphossugar_trans"/>
</dbReference>
<proteinExistence type="predicted"/>
<dbReference type="GO" id="GO:0016758">
    <property type="term" value="F:hexosyltransferase activity"/>
    <property type="evidence" value="ECO:0007669"/>
    <property type="project" value="UniProtKB-ARBA"/>
</dbReference>
<dbReference type="SUPFAM" id="SSF53448">
    <property type="entry name" value="Nucleotide-diphospho-sugar transferases"/>
    <property type="match status" value="1"/>
</dbReference>
<evidence type="ECO:0000313" key="3">
    <source>
        <dbReference type="Proteomes" id="UP000199029"/>
    </source>
</evidence>
<name>A0A1I6BRU6_HYMAR</name>
<dbReference type="OrthoDB" id="6307329at2"/>
<accession>A0A1I6BRU6</accession>
<dbReference type="Proteomes" id="UP000199029">
    <property type="component" value="Unassembled WGS sequence"/>
</dbReference>
<keyword evidence="2" id="KW-0808">Transferase</keyword>
<dbReference type="CDD" id="cd00761">
    <property type="entry name" value="Glyco_tranf_GTA_type"/>
    <property type="match status" value="1"/>
</dbReference>
<organism evidence="2 3">
    <name type="scientific">Hymenobacter arizonensis</name>
    <name type="common">Siccationidurans arizonensis</name>
    <dbReference type="NCBI Taxonomy" id="1227077"/>
    <lineage>
        <taxon>Bacteria</taxon>
        <taxon>Pseudomonadati</taxon>
        <taxon>Bacteroidota</taxon>
        <taxon>Cytophagia</taxon>
        <taxon>Cytophagales</taxon>
        <taxon>Hymenobacteraceae</taxon>
        <taxon>Hymenobacter</taxon>
    </lineage>
</organism>
<dbReference type="Gene3D" id="3.90.550.10">
    <property type="entry name" value="Spore Coat Polysaccharide Biosynthesis Protein SpsA, Chain A"/>
    <property type="match status" value="1"/>
</dbReference>
<dbReference type="EMBL" id="FOXS01000012">
    <property type="protein sequence ID" value="SFQ83645.1"/>
    <property type="molecule type" value="Genomic_DNA"/>
</dbReference>
<gene>
    <name evidence="2" type="ORF">SAMN04515668_5016</name>
</gene>
<dbReference type="RefSeq" id="WP_092679031.1">
    <property type="nucleotide sequence ID" value="NZ_FOXS01000012.1"/>
</dbReference>
<feature type="domain" description="Glycosyltransferase 2-like" evidence="1">
    <location>
        <begin position="11"/>
        <end position="142"/>
    </location>
</feature>
<dbReference type="Pfam" id="PF00535">
    <property type="entry name" value="Glycos_transf_2"/>
    <property type="match status" value="1"/>
</dbReference>
<protein>
    <submittedName>
        <fullName evidence="2">Glycosyltransferase involved in cell wall bisynthesis</fullName>
    </submittedName>
</protein>
<reference evidence="3" key="1">
    <citation type="submission" date="2016-10" db="EMBL/GenBank/DDBJ databases">
        <authorList>
            <person name="Varghese N."/>
            <person name="Submissions S."/>
        </authorList>
    </citation>
    <scope>NUCLEOTIDE SEQUENCE [LARGE SCALE GENOMIC DNA]</scope>
    <source>
        <strain evidence="3">OR362-8,ATCC BAA-1266,JCM 13504</strain>
    </source>
</reference>
<keyword evidence="3" id="KW-1185">Reference proteome</keyword>
<sequence>MSQADVVPKVSVIMCFLNMEQFITEAVESVLQQTYDFWELILLDDGSTDGSTALAQQYAHQHAPKIVYCEHAGHLNRGLSASRNAALSNSRGEFIAFLDADDVWLPTMLAHNMAIMQQRDVAMICEATEYWNDWVDSSKKNIIIPVGGQQDHLYAPPQLVLELYPLGTGASPCVCAILVKKEALNSCGGFDESFPGMYEDQVLLVKIYLSEPVYVSSSCHNRYRQRPQSLLQTSLKSGTYMHDRLYFLQWCQLYFSTQHITDTRIIKRLEHALLPYKPNLIHFVKRMLPARVRRFIKSWRQ</sequence>
<dbReference type="InterPro" id="IPR001173">
    <property type="entry name" value="Glyco_trans_2-like"/>
</dbReference>
<dbReference type="PANTHER" id="PTHR22916">
    <property type="entry name" value="GLYCOSYLTRANSFERASE"/>
    <property type="match status" value="1"/>
</dbReference>